<accession>A0A7G1HS59</accession>
<organism evidence="5 6">
    <name type="scientific">Coprobacter secundus subsp. similis</name>
    <dbReference type="NCBI Taxonomy" id="2751153"/>
    <lineage>
        <taxon>Bacteria</taxon>
        <taxon>Pseudomonadati</taxon>
        <taxon>Bacteroidota</taxon>
        <taxon>Bacteroidia</taxon>
        <taxon>Bacteroidales</taxon>
        <taxon>Barnesiellaceae</taxon>
        <taxon>Coprobacter</taxon>
    </lineage>
</organism>
<comment type="similarity">
    <text evidence="1">Belongs to the sulfatase family.</text>
</comment>
<dbReference type="EMBL" id="AP023322">
    <property type="protein sequence ID" value="BCI62559.1"/>
    <property type="molecule type" value="Genomic_DNA"/>
</dbReference>
<dbReference type="PROSITE" id="PS00523">
    <property type="entry name" value="SULFATASE_1"/>
    <property type="match status" value="1"/>
</dbReference>
<evidence type="ECO:0000259" key="4">
    <source>
        <dbReference type="Pfam" id="PF00884"/>
    </source>
</evidence>
<dbReference type="Gene3D" id="3.40.720.10">
    <property type="entry name" value="Alkaline Phosphatase, subunit A"/>
    <property type="match status" value="1"/>
</dbReference>
<dbReference type="SUPFAM" id="SSF53649">
    <property type="entry name" value="Alkaline phosphatase-like"/>
    <property type="match status" value="1"/>
</dbReference>
<dbReference type="PANTHER" id="PTHR43751:SF6">
    <property type="entry name" value="N-ACETYLGALACTOSAMINE-6-O-SULFATASE"/>
    <property type="match status" value="1"/>
</dbReference>
<reference evidence="6" key="1">
    <citation type="submission" date="2020-07" db="EMBL/GenBank/DDBJ databases">
        <title>Complete genome sequencing of Coprobacter sp. strain 2CBH44.</title>
        <authorList>
            <person name="Sakamoto M."/>
            <person name="Murakami T."/>
            <person name="Mori H."/>
        </authorList>
    </citation>
    <scope>NUCLEOTIDE SEQUENCE [LARGE SCALE GENOMIC DNA]</scope>
    <source>
        <strain evidence="6">2CBH44</strain>
    </source>
</reference>
<dbReference type="RefSeq" id="WP_021929476.1">
    <property type="nucleotide sequence ID" value="NZ_AP023322.1"/>
</dbReference>
<dbReference type="GO" id="GO:0016787">
    <property type="term" value="F:hydrolase activity"/>
    <property type="evidence" value="ECO:0007669"/>
    <property type="project" value="UniProtKB-KW"/>
</dbReference>
<dbReference type="InterPro" id="IPR052701">
    <property type="entry name" value="GAG_Ulvan_Degrading_Sulfatases"/>
</dbReference>
<evidence type="ECO:0000256" key="1">
    <source>
        <dbReference type="ARBA" id="ARBA00008779"/>
    </source>
</evidence>
<feature type="modified residue" description="3-oxoalanine (Ser)" evidence="3">
    <location>
        <position position="81"/>
    </location>
</feature>
<dbReference type="PROSITE" id="PS00149">
    <property type="entry name" value="SULFATASE_2"/>
    <property type="match status" value="1"/>
</dbReference>
<proteinExistence type="inferred from homology"/>
<comment type="PTM">
    <text evidence="3">The conversion to 3-oxoalanine (also known as C-formylglycine, FGly), of a serine or cysteine residue in prokaryotes and of a cysteine residue in eukaryotes, is critical for catalytic activity.</text>
</comment>
<dbReference type="InterPro" id="IPR000917">
    <property type="entry name" value="Sulfatase_N"/>
</dbReference>
<dbReference type="Proteomes" id="UP000594042">
    <property type="component" value="Chromosome"/>
</dbReference>
<keyword evidence="6" id="KW-1185">Reference proteome</keyword>
<dbReference type="Pfam" id="PF00884">
    <property type="entry name" value="Sulfatase"/>
    <property type="match status" value="1"/>
</dbReference>
<dbReference type="PROSITE" id="PS51257">
    <property type="entry name" value="PROKAR_LIPOPROTEIN"/>
    <property type="match status" value="1"/>
</dbReference>
<gene>
    <name evidence="5" type="ORF">Cop2CBH44_09120</name>
</gene>
<evidence type="ECO:0000313" key="5">
    <source>
        <dbReference type="EMBL" id="BCI62559.1"/>
    </source>
</evidence>
<name>A0A7G1HS59_9BACT</name>
<protein>
    <submittedName>
        <fullName evidence="5">Arylsulfatase</fullName>
    </submittedName>
</protein>
<dbReference type="Gene3D" id="3.30.1120.10">
    <property type="match status" value="1"/>
</dbReference>
<dbReference type="AlphaFoldDB" id="A0A7G1HS59"/>
<dbReference type="InterPro" id="IPR024607">
    <property type="entry name" value="Sulfatase_CS"/>
</dbReference>
<evidence type="ECO:0000256" key="2">
    <source>
        <dbReference type="ARBA" id="ARBA00022801"/>
    </source>
</evidence>
<dbReference type="CDD" id="cd16143">
    <property type="entry name" value="ARS_like"/>
    <property type="match status" value="1"/>
</dbReference>
<evidence type="ECO:0000313" key="6">
    <source>
        <dbReference type="Proteomes" id="UP000594042"/>
    </source>
</evidence>
<sequence>MKHFVRNGIWPSMALLAFIGCKGEKKNTSQELPNVIFIYADDIGYGDFSCNGYATVETPNVDRLAKDGIRFTNAHATAATSTPSRYSMLTGEYAWRREGTGIAAGDAGMIIRPERTTIADMFKQAGYVTGVVGKWHLGLGDKAGTQDWNGTVTPGPKDIGFDYSYIMAATGDRVPCVWMRDGKVVNLSPDDPIEVSYTTPFPGEPTYMTNPELATVMRPSPNHGHNQSIISGIPRIGYMKGGHSARWKDETIGDSILVNALQFIGQNKQHPFFLYLGTNDIHVPRVPHPRFVGKSGLGPRGDAILEFDYTVGKVLDLLDSLNIADNTLIILSSDNGPVVDDGYADKAWELLGDHKPWGPYRGGKYSSFEAGTRVPCIVRWPQRVESGVSGALVSQIDWFASLASLIGIQLPDSVAPDSRNQIEAWLGKDLRGRDYVIEQSLNNNLSVVSADGWKYIQPNGGPAIEQYTKMELGNNPQPQLYNMMKDPGETENLAKTHPAILEQMQKVIADEQQRTTVVK</sequence>
<dbReference type="PANTHER" id="PTHR43751">
    <property type="entry name" value="SULFATASE"/>
    <property type="match status" value="1"/>
</dbReference>
<keyword evidence="2" id="KW-0378">Hydrolase</keyword>
<dbReference type="KEGG" id="copr:Cop2CBH44_09120"/>
<feature type="domain" description="Sulfatase N-terminal" evidence="4">
    <location>
        <begin position="33"/>
        <end position="408"/>
    </location>
</feature>
<dbReference type="InterPro" id="IPR017850">
    <property type="entry name" value="Alkaline_phosphatase_core_sf"/>
</dbReference>
<evidence type="ECO:0000256" key="3">
    <source>
        <dbReference type="PIRSR" id="PIRSR600917-52"/>
    </source>
</evidence>